<dbReference type="OrthoDB" id="4748970at2759"/>
<protein>
    <submittedName>
        <fullName evidence="2">Uncharacterized protein</fullName>
    </submittedName>
</protein>
<evidence type="ECO:0000313" key="3">
    <source>
        <dbReference type="Proteomes" id="UP000479000"/>
    </source>
</evidence>
<accession>A0A6H5GNE6</accession>
<feature type="compositionally biased region" description="Basic residues" evidence="1">
    <location>
        <begin position="41"/>
        <end position="51"/>
    </location>
</feature>
<dbReference type="Proteomes" id="UP000479000">
    <property type="component" value="Unassembled WGS sequence"/>
</dbReference>
<gene>
    <name evidence="2" type="ORF">NTEN_LOCUS8916</name>
</gene>
<dbReference type="AlphaFoldDB" id="A0A6H5GNE6"/>
<evidence type="ECO:0000256" key="1">
    <source>
        <dbReference type="SAM" id="MobiDB-lite"/>
    </source>
</evidence>
<dbReference type="EMBL" id="CADCXU010013460">
    <property type="protein sequence ID" value="CAB0003371.1"/>
    <property type="molecule type" value="Genomic_DNA"/>
</dbReference>
<organism evidence="2 3">
    <name type="scientific">Nesidiocoris tenuis</name>
    <dbReference type="NCBI Taxonomy" id="355587"/>
    <lineage>
        <taxon>Eukaryota</taxon>
        <taxon>Metazoa</taxon>
        <taxon>Ecdysozoa</taxon>
        <taxon>Arthropoda</taxon>
        <taxon>Hexapoda</taxon>
        <taxon>Insecta</taxon>
        <taxon>Pterygota</taxon>
        <taxon>Neoptera</taxon>
        <taxon>Paraneoptera</taxon>
        <taxon>Hemiptera</taxon>
        <taxon>Heteroptera</taxon>
        <taxon>Panheteroptera</taxon>
        <taxon>Cimicomorpha</taxon>
        <taxon>Miridae</taxon>
        <taxon>Dicyphina</taxon>
        <taxon>Nesidiocoris</taxon>
    </lineage>
</organism>
<reference evidence="2 3" key="1">
    <citation type="submission" date="2020-02" db="EMBL/GenBank/DDBJ databases">
        <authorList>
            <person name="Ferguson B K."/>
        </authorList>
    </citation>
    <scope>NUCLEOTIDE SEQUENCE [LARGE SCALE GENOMIC DNA]</scope>
</reference>
<feature type="region of interest" description="Disordered" evidence="1">
    <location>
        <begin position="41"/>
        <end position="61"/>
    </location>
</feature>
<proteinExistence type="predicted"/>
<keyword evidence="3" id="KW-1185">Reference proteome</keyword>
<name>A0A6H5GNE6_9HEMI</name>
<sequence>MNSPNREKIGTKKGVVSDCVSTQKWQRLLLKNAAGHRIWNHRARGAGKKSRPSGALGRLKRTTCAVRRRGTESEAELRASCVNAAPANSEIIPSFFHPLHQQIAHSGFREFPMHRQGFAGRMSRFRGNCWLGGFASLKRASGPPVQLEPVDLSMKSGTTPTSPVPALLPISKFIATRPSPQPPGNKNILDLCLPIR</sequence>
<evidence type="ECO:0000313" key="2">
    <source>
        <dbReference type="EMBL" id="CAB0003371.1"/>
    </source>
</evidence>